<evidence type="ECO:0000313" key="2">
    <source>
        <dbReference type="EMBL" id="KAF2005225.1"/>
    </source>
</evidence>
<gene>
    <name evidence="2" type="ORF">P154DRAFT_571437</name>
</gene>
<organism evidence="2 3">
    <name type="scientific">Amniculicola lignicola CBS 123094</name>
    <dbReference type="NCBI Taxonomy" id="1392246"/>
    <lineage>
        <taxon>Eukaryota</taxon>
        <taxon>Fungi</taxon>
        <taxon>Dikarya</taxon>
        <taxon>Ascomycota</taxon>
        <taxon>Pezizomycotina</taxon>
        <taxon>Dothideomycetes</taxon>
        <taxon>Pleosporomycetidae</taxon>
        <taxon>Pleosporales</taxon>
        <taxon>Amniculicolaceae</taxon>
        <taxon>Amniculicola</taxon>
    </lineage>
</organism>
<dbReference type="InterPro" id="IPR029058">
    <property type="entry name" value="AB_hydrolase_fold"/>
</dbReference>
<reference evidence="2" key="1">
    <citation type="journal article" date="2020" name="Stud. Mycol.">
        <title>101 Dothideomycetes genomes: a test case for predicting lifestyles and emergence of pathogens.</title>
        <authorList>
            <person name="Haridas S."/>
            <person name="Albert R."/>
            <person name="Binder M."/>
            <person name="Bloem J."/>
            <person name="Labutti K."/>
            <person name="Salamov A."/>
            <person name="Andreopoulos B."/>
            <person name="Baker S."/>
            <person name="Barry K."/>
            <person name="Bills G."/>
            <person name="Bluhm B."/>
            <person name="Cannon C."/>
            <person name="Castanera R."/>
            <person name="Culley D."/>
            <person name="Daum C."/>
            <person name="Ezra D."/>
            <person name="Gonzalez J."/>
            <person name="Henrissat B."/>
            <person name="Kuo A."/>
            <person name="Liang C."/>
            <person name="Lipzen A."/>
            <person name="Lutzoni F."/>
            <person name="Magnuson J."/>
            <person name="Mondo S."/>
            <person name="Nolan M."/>
            <person name="Ohm R."/>
            <person name="Pangilinan J."/>
            <person name="Park H.-J."/>
            <person name="Ramirez L."/>
            <person name="Alfaro M."/>
            <person name="Sun H."/>
            <person name="Tritt A."/>
            <person name="Yoshinaga Y."/>
            <person name="Zwiers L.-H."/>
            <person name="Turgeon B."/>
            <person name="Goodwin S."/>
            <person name="Spatafora J."/>
            <person name="Crous P."/>
            <person name="Grigoriev I."/>
        </authorList>
    </citation>
    <scope>NUCLEOTIDE SEQUENCE</scope>
    <source>
        <strain evidence="2">CBS 123094</strain>
    </source>
</reference>
<evidence type="ECO:0000259" key="1">
    <source>
        <dbReference type="Pfam" id="PF00561"/>
    </source>
</evidence>
<dbReference type="OrthoDB" id="408373at2759"/>
<dbReference type="GO" id="GO:0046464">
    <property type="term" value="P:acylglycerol catabolic process"/>
    <property type="evidence" value="ECO:0007669"/>
    <property type="project" value="TreeGrafter"/>
</dbReference>
<dbReference type="GO" id="GO:0047372">
    <property type="term" value="F:monoacylglycerol lipase activity"/>
    <property type="evidence" value="ECO:0007669"/>
    <property type="project" value="TreeGrafter"/>
</dbReference>
<dbReference type="SUPFAM" id="SSF53474">
    <property type="entry name" value="alpha/beta-Hydrolases"/>
    <property type="match status" value="1"/>
</dbReference>
<dbReference type="Proteomes" id="UP000799779">
    <property type="component" value="Unassembled WGS sequence"/>
</dbReference>
<dbReference type="GO" id="GO:0016020">
    <property type="term" value="C:membrane"/>
    <property type="evidence" value="ECO:0007669"/>
    <property type="project" value="TreeGrafter"/>
</dbReference>
<accession>A0A6A5X159</accession>
<dbReference type="PANTHER" id="PTHR43798:SF33">
    <property type="entry name" value="HYDROLASE, PUTATIVE (AFU_ORTHOLOGUE AFUA_2G14860)-RELATED"/>
    <property type="match status" value="1"/>
</dbReference>
<keyword evidence="2" id="KW-0378">Hydrolase</keyword>
<dbReference type="PRINTS" id="PR00111">
    <property type="entry name" value="ABHYDROLASE"/>
</dbReference>
<name>A0A6A5X159_9PLEO</name>
<dbReference type="Gene3D" id="3.40.50.1820">
    <property type="entry name" value="alpha/beta hydrolase"/>
    <property type="match status" value="1"/>
</dbReference>
<protein>
    <submittedName>
        <fullName evidence="2">Alpha/beta-hydrolase</fullName>
    </submittedName>
</protein>
<proteinExistence type="predicted"/>
<evidence type="ECO:0000313" key="3">
    <source>
        <dbReference type="Proteomes" id="UP000799779"/>
    </source>
</evidence>
<dbReference type="InterPro" id="IPR000073">
    <property type="entry name" value="AB_hydrolase_1"/>
</dbReference>
<feature type="domain" description="AB hydrolase-1" evidence="1">
    <location>
        <begin position="24"/>
        <end position="122"/>
    </location>
</feature>
<sequence>MSYFPLNDSLSLFYTTHGDPSNEPFLLIHGWCCDGQDWAWQIPFLEKTYYVVVLDNRGHGRSSAPTDISYSAQDMAADAAALLRHLKIQKTLVMGHSMGGVATSTLAITEPQLVKAIILNDPAYWLPKKIADAALLAWYDPNADIHALTLGAYSALYGESSPAHQKALHSRRVQGTPAHVSLGSIIGLCDGVGLGTMENSLEYVKGRRNCPTLVYYVKQELADGERAMTTGEKDEIVVMEGVGHWPHQEKSEEYNEILGRWLKKIESS</sequence>
<dbReference type="Pfam" id="PF00561">
    <property type="entry name" value="Abhydrolase_1"/>
    <property type="match status" value="1"/>
</dbReference>
<dbReference type="AlphaFoldDB" id="A0A6A5X159"/>
<keyword evidence="3" id="KW-1185">Reference proteome</keyword>
<dbReference type="InterPro" id="IPR050266">
    <property type="entry name" value="AB_hydrolase_sf"/>
</dbReference>
<dbReference type="PANTHER" id="PTHR43798">
    <property type="entry name" value="MONOACYLGLYCEROL LIPASE"/>
    <property type="match status" value="1"/>
</dbReference>
<dbReference type="EMBL" id="ML977564">
    <property type="protein sequence ID" value="KAF2005225.1"/>
    <property type="molecule type" value="Genomic_DNA"/>
</dbReference>